<dbReference type="SUPFAM" id="SSF161098">
    <property type="entry name" value="MetI-like"/>
    <property type="match status" value="1"/>
</dbReference>
<keyword evidence="5 7" id="KW-1133">Transmembrane helix</keyword>
<comment type="subcellular location">
    <subcellularLocation>
        <location evidence="1 7">Cell membrane</location>
        <topology evidence="1 7">Multi-pass membrane protein</topology>
    </subcellularLocation>
</comment>
<evidence type="ECO:0000256" key="6">
    <source>
        <dbReference type="ARBA" id="ARBA00023136"/>
    </source>
</evidence>
<evidence type="ECO:0000256" key="1">
    <source>
        <dbReference type="ARBA" id="ARBA00004651"/>
    </source>
</evidence>
<dbReference type="Pfam" id="PF00528">
    <property type="entry name" value="BPD_transp_1"/>
    <property type="match status" value="1"/>
</dbReference>
<keyword evidence="3" id="KW-1003">Cell membrane</keyword>
<evidence type="ECO:0000256" key="4">
    <source>
        <dbReference type="ARBA" id="ARBA00022692"/>
    </source>
</evidence>
<feature type="transmembrane region" description="Helical" evidence="7">
    <location>
        <begin position="152"/>
        <end position="170"/>
    </location>
</feature>
<dbReference type="GO" id="GO:0005886">
    <property type="term" value="C:plasma membrane"/>
    <property type="evidence" value="ECO:0007669"/>
    <property type="project" value="UniProtKB-SubCell"/>
</dbReference>
<sequence length="287" mass="31188">MTLRGLRGWAGRAARPGLRVGGRLLREVPALAVSLPFLVPAAFTFLAAFTPTASLNRGELGPFTLENLRVAWASADFPRLYLNTLLFTLGLLLIQLFTVTTAGFALAQIAQRGRDWAFRLVLVQLFLPPTALILPNFLALRGLGLTDTLTGLALPYVASATGAFLLRQGFRQVPRELLEAALVDGATPWQVLTRVLLPLVRPHLAAFGLVSLVYHWNEFLWPLVVIQSPEKRVLSLGFASFARSAESGMEWGLIAAGALLVGLPMLLAFALFQRAFVESFARSGLKG</sequence>
<keyword evidence="10" id="KW-1185">Reference proteome</keyword>
<evidence type="ECO:0000256" key="2">
    <source>
        <dbReference type="ARBA" id="ARBA00022448"/>
    </source>
</evidence>
<keyword evidence="2 7" id="KW-0813">Transport</keyword>
<feature type="domain" description="ABC transmembrane type-1" evidence="8">
    <location>
        <begin position="81"/>
        <end position="272"/>
    </location>
</feature>
<evidence type="ECO:0000313" key="9">
    <source>
        <dbReference type="EMBL" id="SDF25583.1"/>
    </source>
</evidence>
<comment type="similarity">
    <text evidence="7">Belongs to the binding-protein-dependent transport system permease family.</text>
</comment>
<protein>
    <submittedName>
        <fullName evidence="9">sn-glycerol 3-phosphate transport system permease protein</fullName>
    </submittedName>
</protein>
<dbReference type="STRING" id="482827.SAMN04488243_13528"/>
<proteinExistence type="inferred from homology"/>
<dbReference type="Proteomes" id="UP000199446">
    <property type="component" value="Unassembled WGS sequence"/>
</dbReference>
<dbReference type="InterPro" id="IPR000515">
    <property type="entry name" value="MetI-like"/>
</dbReference>
<feature type="transmembrane region" description="Helical" evidence="7">
    <location>
        <begin position="85"/>
        <end position="106"/>
    </location>
</feature>
<gene>
    <name evidence="9" type="ORF">SAMN04488243_13528</name>
</gene>
<dbReference type="OrthoDB" id="26902at2"/>
<evidence type="ECO:0000256" key="3">
    <source>
        <dbReference type="ARBA" id="ARBA00022475"/>
    </source>
</evidence>
<evidence type="ECO:0000313" key="10">
    <source>
        <dbReference type="Proteomes" id="UP000199446"/>
    </source>
</evidence>
<dbReference type="EMBL" id="FNBC01000035">
    <property type="protein sequence ID" value="SDF25583.1"/>
    <property type="molecule type" value="Genomic_DNA"/>
</dbReference>
<feature type="transmembrane region" description="Helical" evidence="7">
    <location>
        <begin position="118"/>
        <end position="140"/>
    </location>
</feature>
<dbReference type="AlphaFoldDB" id="A0A1G7JL12"/>
<evidence type="ECO:0000259" key="8">
    <source>
        <dbReference type="PROSITE" id="PS50928"/>
    </source>
</evidence>
<dbReference type="PANTHER" id="PTHR43744:SF3">
    <property type="entry name" value="LACTOSE TRANSPORT SYSTEM PERMEASE PROTEIN LACG"/>
    <property type="match status" value="1"/>
</dbReference>
<reference evidence="10" key="1">
    <citation type="submission" date="2016-10" db="EMBL/GenBank/DDBJ databases">
        <authorList>
            <person name="Varghese N."/>
            <person name="Submissions S."/>
        </authorList>
    </citation>
    <scope>NUCLEOTIDE SEQUENCE [LARGE SCALE GENOMIC DNA]</scope>
    <source>
        <strain evidence="10">CGMCC 1.6992</strain>
    </source>
</reference>
<feature type="transmembrane region" description="Helical" evidence="7">
    <location>
        <begin position="28"/>
        <end position="49"/>
    </location>
</feature>
<organism evidence="9 10">
    <name type="scientific">Thermus arciformis</name>
    <dbReference type="NCBI Taxonomy" id="482827"/>
    <lineage>
        <taxon>Bacteria</taxon>
        <taxon>Thermotogati</taxon>
        <taxon>Deinococcota</taxon>
        <taxon>Deinococci</taxon>
        <taxon>Thermales</taxon>
        <taxon>Thermaceae</taxon>
        <taxon>Thermus</taxon>
    </lineage>
</organism>
<dbReference type="PROSITE" id="PS50928">
    <property type="entry name" value="ABC_TM1"/>
    <property type="match status" value="1"/>
</dbReference>
<dbReference type="InterPro" id="IPR035906">
    <property type="entry name" value="MetI-like_sf"/>
</dbReference>
<dbReference type="GO" id="GO:0055085">
    <property type="term" value="P:transmembrane transport"/>
    <property type="evidence" value="ECO:0007669"/>
    <property type="project" value="InterPro"/>
</dbReference>
<feature type="transmembrane region" description="Helical" evidence="7">
    <location>
        <begin position="251"/>
        <end position="272"/>
    </location>
</feature>
<keyword evidence="6 7" id="KW-0472">Membrane</keyword>
<evidence type="ECO:0000256" key="5">
    <source>
        <dbReference type="ARBA" id="ARBA00022989"/>
    </source>
</evidence>
<name>A0A1G7JL12_9DEIN</name>
<evidence type="ECO:0000256" key="7">
    <source>
        <dbReference type="RuleBase" id="RU363032"/>
    </source>
</evidence>
<dbReference type="RefSeq" id="WP_093008354.1">
    <property type="nucleotide sequence ID" value="NZ_FNBC01000035.1"/>
</dbReference>
<keyword evidence="4 7" id="KW-0812">Transmembrane</keyword>
<accession>A0A1G7JL12</accession>
<dbReference type="PANTHER" id="PTHR43744">
    <property type="entry name" value="ABC TRANSPORTER PERMEASE PROTEIN MG189-RELATED-RELATED"/>
    <property type="match status" value="1"/>
</dbReference>
<dbReference type="Gene3D" id="1.10.3720.10">
    <property type="entry name" value="MetI-like"/>
    <property type="match status" value="1"/>
</dbReference>
<dbReference type="CDD" id="cd06261">
    <property type="entry name" value="TM_PBP2"/>
    <property type="match status" value="1"/>
</dbReference>